<dbReference type="InterPro" id="IPR027417">
    <property type="entry name" value="P-loop_NTPase"/>
</dbReference>
<keyword evidence="2" id="KW-1185">Reference proteome</keyword>
<comment type="caution">
    <text evidence="1">The sequence shown here is derived from an EMBL/GenBank/DDBJ whole genome shotgun (WGS) entry which is preliminary data.</text>
</comment>
<dbReference type="EMBL" id="WHOD01000055">
    <property type="protein sequence ID" value="NOU94392.1"/>
    <property type="molecule type" value="Genomic_DNA"/>
</dbReference>
<evidence type="ECO:0000313" key="1">
    <source>
        <dbReference type="EMBL" id="NOU94392.1"/>
    </source>
</evidence>
<proteinExistence type="predicted"/>
<dbReference type="AlphaFoldDB" id="A0A972GPF1"/>
<accession>A0A972GPF1</accession>
<name>A0A972GPF1_9BACL</name>
<gene>
    <name evidence="1" type="ORF">GC093_14355</name>
</gene>
<sequence>MKRLVIITVGKTHSGKTTFAKALEQQLHNSLVIDQDNHADFINTYYKTLLPRQGPNTIKYAITQTIVDYAINQTQFHLILCNSNRSRKGRLELLSHFENKSFISILVNFDIPDCVLQARVTNSQRNTNVFRSASTFEEVLIRQQADSHKIEVLAPTDGEADHLFVIKSADDVQSVIELIVNIAQGLA</sequence>
<protein>
    <submittedName>
        <fullName evidence="1">AAA family ATPase</fullName>
    </submittedName>
</protein>
<evidence type="ECO:0000313" key="2">
    <source>
        <dbReference type="Proteomes" id="UP000641588"/>
    </source>
</evidence>
<dbReference type="Pfam" id="PF13671">
    <property type="entry name" value="AAA_33"/>
    <property type="match status" value="1"/>
</dbReference>
<dbReference type="Proteomes" id="UP000641588">
    <property type="component" value="Unassembled WGS sequence"/>
</dbReference>
<dbReference type="Gene3D" id="3.40.50.300">
    <property type="entry name" value="P-loop containing nucleotide triphosphate hydrolases"/>
    <property type="match status" value="1"/>
</dbReference>
<organism evidence="1 2">
    <name type="scientific">Paenibacillus foliorum</name>
    <dbReference type="NCBI Taxonomy" id="2654974"/>
    <lineage>
        <taxon>Bacteria</taxon>
        <taxon>Bacillati</taxon>
        <taxon>Bacillota</taxon>
        <taxon>Bacilli</taxon>
        <taxon>Bacillales</taxon>
        <taxon>Paenibacillaceae</taxon>
        <taxon>Paenibacillus</taxon>
    </lineage>
</organism>
<dbReference type="RefSeq" id="WP_171652579.1">
    <property type="nucleotide sequence ID" value="NZ_WHOD01000055.1"/>
</dbReference>
<dbReference type="SUPFAM" id="SSF52540">
    <property type="entry name" value="P-loop containing nucleoside triphosphate hydrolases"/>
    <property type="match status" value="1"/>
</dbReference>
<reference evidence="1" key="1">
    <citation type="submission" date="2019-10" db="EMBL/GenBank/DDBJ databases">
        <title>Description of Paenibacillus glebae sp. nov.</title>
        <authorList>
            <person name="Carlier A."/>
            <person name="Qi S."/>
        </authorList>
    </citation>
    <scope>NUCLEOTIDE SEQUENCE</scope>
    <source>
        <strain evidence="1">LMG 31456</strain>
    </source>
</reference>